<evidence type="ECO:0000256" key="9">
    <source>
        <dbReference type="ARBA" id="ARBA00023163"/>
    </source>
</evidence>
<dbReference type="Gene3D" id="2.30.30.140">
    <property type="match status" value="1"/>
</dbReference>
<dbReference type="InterPro" id="IPR000467">
    <property type="entry name" value="G_patch_dom"/>
</dbReference>
<feature type="region of interest" description="Disordered" evidence="12">
    <location>
        <begin position="562"/>
        <end position="584"/>
    </location>
</feature>
<dbReference type="Gene3D" id="2.30.30.1190">
    <property type="match status" value="1"/>
</dbReference>
<keyword evidence="4" id="KW-0479">Metal-binding</keyword>
<accession>A0A8J1XVW7</accession>
<feature type="compositionally biased region" description="Acidic residues" evidence="12">
    <location>
        <begin position="308"/>
        <end position="319"/>
    </location>
</feature>
<keyword evidence="6" id="KW-0862">Zinc</keyword>
<comment type="subcellular location">
    <subcellularLocation>
        <location evidence="1">Nucleus</location>
    </subcellularLocation>
</comment>
<dbReference type="PROSITE" id="PS50304">
    <property type="entry name" value="TUDOR"/>
    <property type="match status" value="1"/>
</dbReference>
<feature type="compositionally biased region" description="Polar residues" evidence="12">
    <location>
        <begin position="64"/>
        <end position="85"/>
    </location>
</feature>
<feature type="region of interest" description="Disordered" evidence="12">
    <location>
        <begin position="110"/>
        <end position="155"/>
    </location>
</feature>
<feature type="compositionally biased region" description="Acidic residues" evidence="12">
    <location>
        <begin position="327"/>
        <end position="339"/>
    </location>
</feature>
<dbReference type="EMBL" id="CAIIXF020000006">
    <property type="protein sequence ID" value="CAH1786678.1"/>
    <property type="molecule type" value="Genomic_DNA"/>
</dbReference>
<dbReference type="SUPFAM" id="SSF63748">
    <property type="entry name" value="Tudor/PWWP/MBT"/>
    <property type="match status" value="1"/>
</dbReference>
<comment type="caution">
    <text evidence="13">The sequence shown here is derived from an EMBL/GenBank/DDBJ whole genome shotgun (WGS) entry which is preliminary data.</text>
</comment>
<evidence type="ECO:0000256" key="12">
    <source>
        <dbReference type="SAM" id="MobiDB-lite"/>
    </source>
</evidence>
<dbReference type="SMART" id="SM00443">
    <property type="entry name" value="G_patch"/>
    <property type="match status" value="1"/>
</dbReference>
<keyword evidence="5" id="KW-0863">Zinc-finger</keyword>
<evidence type="ECO:0000256" key="4">
    <source>
        <dbReference type="ARBA" id="ARBA00022723"/>
    </source>
</evidence>
<evidence type="ECO:0000256" key="11">
    <source>
        <dbReference type="SAM" id="Coils"/>
    </source>
</evidence>
<protein>
    <recommendedName>
        <fullName evidence="2">Zinc finger CCCH-type with G patch domain-containing protein</fullName>
    </recommendedName>
</protein>
<proteinExistence type="predicted"/>
<keyword evidence="11" id="KW-0175">Coiled coil</keyword>
<evidence type="ECO:0000256" key="2">
    <source>
        <dbReference type="ARBA" id="ARBA00022414"/>
    </source>
</evidence>
<evidence type="ECO:0000256" key="10">
    <source>
        <dbReference type="ARBA" id="ARBA00023242"/>
    </source>
</evidence>
<evidence type="ECO:0000256" key="5">
    <source>
        <dbReference type="ARBA" id="ARBA00022771"/>
    </source>
</evidence>
<keyword evidence="7" id="KW-0805">Transcription regulation</keyword>
<dbReference type="Pfam" id="PF01585">
    <property type="entry name" value="G-patch"/>
    <property type="match status" value="1"/>
</dbReference>
<dbReference type="PANTHER" id="PTHR46297:SF1">
    <property type="entry name" value="ZINC FINGER CCCH-TYPE WITH G PATCH DOMAIN-CONTAINING PROTEIN"/>
    <property type="match status" value="1"/>
</dbReference>
<feature type="region of interest" description="Disordered" evidence="12">
    <location>
        <begin position="302"/>
        <end position="339"/>
    </location>
</feature>
<dbReference type="PANTHER" id="PTHR46297">
    <property type="entry name" value="ZINC FINGER CCCH-TYPE WITH G PATCH DOMAIN-CONTAINING PROTEIN"/>
    <property type="match status" value="1"/>
</dbReference>
<dbReference type="GO" id="GO:0008270">
    <property type="term" value="F:zinc ion binding"/>
    <property type="evidence" value="ECO:0007669"/>
    <property type="project" value="UniProtKB-KW"/>
</dbReference>
<evidence type="ECO:0000313" key="13">
    <source>
        <dbReference type="EMBL" id="CAH1786678.1"/>
    </source>
</evidence>
<evidence type="ECO:0000256" key="8">
    <source>
        <dbReference type="ARBA" id="ARBA00023125"/>
    </source>
</evidence>
<dbReference type="InterPro" id="IPR002999">
    <property type="entry name" value="Tudor"/>
</dbReference>
<keyword evidence="8" id="KW-0238">DNA-binding</keyword>
<sequence>MDEAGIEASLELYKTQLGQVEVALQAAGGSEDLLKLRSDLQELIKLTEDSLLQLRKSNLLSMLGEDSQSSKSNTTQKGSSTSATHCNDLDDEFAAFQAAINEEDSISQNTANTSQESYHPTHNAINTSQKPYKSTHNATASKDDSDSPQRNDASLDSSFSDLCGTRCRVPHSEDWGPTSYHNAVILKVESIDQDDTKIRVLLCNPTKQSLKPCSYLLDGTCRFSEDSCRYSHGFIVSVDDLEEYKDPDYSQLQEGRRCLAKYEDDLWYEATVDDVGHENTCAVKYKSYDEVVELPFEDILPFDHGSTEESDEDNLDTTSEENKTLEDNEISDDSSEEDAVPMVLWDKPKTLQCIGEWETHTKGIASKLMAKMGFVVGQGLGKNGRGRAEPVPIHVLPPGKSLDQIMKLKEIAGERDLIEVMKKEKRKTKKQKKQMETGYTEKKEKQNVFDFINKKLGHKKANINDLVKGHNHFLTKSRRAEISEKDLKSKTEKSINVQLLKTSEELRNTEKEIVRLKQGLKRNEGRDPKMARTITAKLQSLEKYMEQLKTSEKSIEKHRESASSMHKTTSPNLQKNINTDIFLK</sequence>
<keyword evidence="3" id="KW-0678">Repressor</keyword>
<dbReference type="GO" id="GO:0005634">
    <property type="term" value="C:nucleus"/>
    <property type="evidence" value="ECO:0007669"/>
    <property type="project" value="UniProtKB-SubCell"/>
</dbReference>
<keyword evidence="10" id="KW-0539">Nucleus</keyword>
<dbReference type="Proteomes" id="UP000749559">
    <property type="component" value="Unassembled WGS sequence"/>
</dbReference>
<evidence type="ECO:0000256" key="6">
    <source>
        <dbReference type="ARBA" id="ARBA00022833"/>
    </source>
</evidence>
<evidence type="ECO:0000313" key="14">
    <source>
        <dbReference type="Proteomes" id="UP000749559"/>
    </source>
</evidence>
<gene>
    <name evidence="13" type="ORF">OFUS_LOCUS12524</name>
</gene>
<evidence type="ECO:0000256" key="1">
    <source>
        <dbReference type="ARBA" id="ARBA00004123"/>
    </source>
</evidence>
<feature type="region of interest" description="Disordered" evidence="12">
    <location>
        <begin position="64"/>
        <end position="86"/>
    </location>
</feature>
<dbReference type="PROSITE" id="PS50174">
    <property type="entry name" value="G_PATCH"/>
    <property type="match status" value="1"/>
</dbReference>
<feature type="compositionally biased region" description="Polar residues" evidence="12">
    <location>
        <begin position="110"/>
        <end position="140"/>
    </location>
</feature>
<evidence type="ECO:0000256" key="3">
    <source>
        <dbReference type="ARBA" id="ARBA00022491"/>
    </source>
</evidence>
<evidence type="ECO:0000256" key="7">
    <source>
        <dbReference type="ARBA" id="ARBA00023015"/>
    </source>
</evidence>
<dbReference type="CDD" id="cd20384">
    <property type="entry name" value="Tudor_ZGPAT"/>
    <property type="match status" value="1"/>
</dbReference>
<dbReference type="GO" id="GO:0000978">
    <property type="term" value="F:RNA polymerase II cis-regulatory region sequence-specific DNA binding"/>
    <property type="evidence" value="ECO:0007669"/>
    <property type="project" value="TreeGrafter"/>
</dbReference>
<dbReference type="PROSITE" id="PS50103">
    <property type="entry name" value="ZF_C3H1"/>
    <property type="match status" value="1"/>
</dbReference>
<name>A0A8J1XVW7_OWEFU</name>
<keyword evidence="14" id="KW-1185">Reference proteome</keyword>
<dbReference type="AlphaFoldDB" id="A0A8J1XVW7"/>
<keyword evidence="9" id="KW-0804">Transcription</keyword>
<dbReference type="InterPro" id="IPR000571">
    <property type="entry name" value="Znf_CCCH"/>
</dbReference>
<reference evidence="13" key="1">
    <citation type="submission" date="2022-03" db="EMBL/GenBank/DDBJ databases">
        <authorList>
            <person name="Martin C."/>
        </authorList>
    </citation>
    <scope>NUCLEOTIDE SEQUENCE</scope>
</reference>
<dbReference type="OrthoDB" id="5842926at2759"/>
<organism evidence="13 14">
    <name type="scientific">Owenia fusiformis</name>
    <name type="common">Polychaete worm</name>
    <dbReference type="NCBI Taxonomy" id="6347"/>
    <lineage>
        <taxon>Eukaryota</taxon>
        <taxon>Metazoa</taxon>
        <taxon>Spiralia</taxon>
        <taxon>Lophotrochozoa</taxon>
        <taxon>Annelida</taxon>
        <taxon>Polychaeta</taxon>
        <taxon>Sedentaria</taxon>
        <taxon>Canalipalpata</taxon>
        <taxon>Sabellida</taxon>
        <taxon>Oweniida</taxon>
        <taxon>Oweniidae</taxon>
        <taxon>Owenia</taxon>
    </lineage>
</organism>
<dbReference type="SMART" id="SM00333">
    <property type="entry name" value="TUDOR"/>
    <property type="match status" value="1"/>
</dbReference>
<dbReference type="GO" id="GO:0001227">
    <property type="term" value="F:DNA-binding transcription repressor activity, RNA polymerase II-specific"/>
    <property type="evidence" value="ECO:0007669"/>
    <property type="project" value="TreeGrafter"/>
</dbReference>
<feature type="coiled-coil region" evidence="11">
    <location>
        <begin position="499"/>
        <end position="561"/>
    </location>
</feature>